<dbReference type="InterPro" id="IPR036582">
    <property type="entry name" value="Mao_N_sf"/>
</dbReference>
<feature type="signal peptide" evidence="1">
    <location>
        <begin position="1"/>
        <end position="34"/>
    </location>
</feature>
<proteinExistence type="predicted"/>
<dbReference type="AlphaFoldDB" id="A0A5R9GA93"/>
<dbReference type="Gene3D" id="3.30.457.10">
    <property type="entry name" value="Copper amine oxidase-like, N-terminal domain"/>
    <property type="match status" value="1"/>
</dbReference>
<dbReference type="Proteomes" id="UP000309676">
    <property type="component" value="Unassembled WGS sequence"/>
</dbReference>
<dbReference type="Pfam" id="PF07833">
    <property type="entry name" value="Cu_amine_oxidN1"/>
    <property type="match status" value="1"/>
</dbReference>
<feature type="chain" id="PRO_5024353486" evidence="1">
    <location>
        <begin position="35"/>
        <end position="266"/>
    </location>
</feature>
<protein>
    <submittedName>
        <fullName evidence="3">Copper amine oxidase N-terminal domain-containing protein</fullName>
    </submittedName>
</protein>
<keyword evidence="4" id="KW-1185">Reference proteome</keyword>
<comment type="caution">
    <text evidence="3">The sequence shown here is derived from an EMBL/GenBank/DDBJ whole genome shotgun (WGS) entry which is preliminary data.</text>
</comment>
<sequence>MGSMNQKTGSKKVTLLALATVVASMSIGSAVVGAADGNKGKGAEKKAEASVQAETSVTADVYGGGNNGNHGKGNTHGLENALSKLEGKPAAEVILEILADRTVDAEALALELEADGEIEAAVVAQQEAAVQNPTDAKLVKKLAKLLDKAGHKGIKAFVNGKQPEFDVKPFAKNGRTLVPFRAIAASLKADVSFDAATQTVTVVRGDVTVKLTLGSDTAYVNDVAVKLDVAAESVEGRTVIPLRFLAEAFDANVEFDVETQSVIITE</sequence>
<accession>A0A5R9GA93</accession>
<keyword evidence="1" id="KW-0732">Signal</keyword>
<feature type="domain" description="Copper amine oxidase-like N-terminal" evidence="2">
    <location>
        <begin position="157"/>
        <end position="264"/>
    </location>
</feature>
<evidence type="ECO:0000313" key="4">
    <source>
        <dbReference type="Proteomes" id="UP000309676"/>
    </source>
</evidence>
<name>A0A5R9GA93_9BACL</name>
<evidence type="ECO:0000313" key="3">
    <source>
        <dbReference type="EMBL" id="TLS52029.1"/>
    </source>
</evidence>
<dbReference type="SUPFAM" id="SSF55383">
    <property type="entry name" value="Copper amine oxidase, domain N"/>
    <property type="match status" value="1"/>
</dbReference>
<gene>
    <name evidence="3" type="ORF">FE782_11670</name>
</gene>
<dbReference type="EMBL" id="VCIW01000006">
    <property type="protein sequence ID" value="TLS52029.1"/>
    <property type="molecule type" value="Genomic_DNA"/>
</dbReference>
<evidence type="ECO:0000256" key="1">
    <source>
        <dbReference type="SAM" id="SignalP"/>
    </source>
</evidence>
<organism evidence="3 4">
    <name type="scientific">Paenibacillus antri</name>
    <dbReference type="NCBI Taxonomy" id="2582848"/>
    <lineage>
        <taxon>Bacteria</taxon>
        <taxon>Bacillati</taxon>
        <taxon>Bacillota</taxon>
        <taxon>Bacilli</taxon>
        <taxon>Bacillales</taxon>
        <taxon>Paenibacillaceae</taxon>
        <taxon>Paenibacillus</taxon>
    </lineage>
</organism>
<reference evidence="3 4" key="1">
    <citation type="submission" date="2019-05" db="EMBL/GenBank/DDBJ databases">
        <authorList>
            <person name="Narsing Rao M.P."/>
            <person name="Li W.J."/>
        </authorList>
    </citation>
    <scope>NUCLEOTIDE SEQUENCE [LARGE SCALE GENOMIC DNA]</scope>
    <source>
        <strain evidence="3 4">SYSU_K30003</strain>
    </source>
</reference>
<dbReference type="InterPro" id="IPR012854">
    <property type="entry name" value="Cu_amine_oxidase-like_N"/>
</dbReference>
<evidence type="ECO:0000259" key="2">
    <source>
        <dbReference type="Pfam" id="PF07833"/>
    </source>
</evidence>